<reference evidence="3" key="1">
    <citation type="submission" date="2017-09" db="EMBL/GenBank/DDBJ databases">
        <title>Depth-based differentiation of microbial function through sediment-hosted aquifers and enrichment of novel symbionts in the deep terrestrial subsurface.</title>
        <authorList>
            <person name="Probst A.J."/>
            <person name="Ladd B."/>
            <person name="Jarett J.K."/>
            <person name="Geller-Mcgrath D.E."/>
            <person name="Sieber C.M.K."/>
            <person name="Emerson J.B."/>
            <person name="Anantharaman K."/>
            <person name="Thomas B.C."/>
            <person name="Malmstrom R."/>
            <person name="Stieglmeier M."/>
            <person name="Klingl A."/>
            <person name="Woyke T."/>
            <person name="Ryan C.M."/>
            <person name="Banfield J.F."/>
        </authorList>
    </citation>
    <scope>NUCLEOTIDE SEQUENCE [LARGE SCALE GENOMIC DNA]</scope>
</reference>
<dbReference type="Proteomes" id="UP000228886">
    <property type="component" value="Unassembled WGS sequence"/>
</dbReference>
<comment type="caution">
    <text evidence="2">The sequence shown here is derived from an EMBL/GenBank/DDBJ whole genome shotgun (WGS) entry which is preliminary data.</text>
</comment>
<dbReference type="Pfam" id="PF07676">
    <property type="entry name" value="PD40"/>
    <property type="match status" value="2"/>
</dbReference>
<sequence>MNIYKSIVFSLITFLLIITFTIKPSYTEDNSKILDIFPSPDGKQIVFLATPPQGGNFWVINIDGTGLQQLTNNVEGTYQGISFSPDSKNIVLGKMVFRKDMNLRESLKKGRSPTDTEMILLNIDKKRQEILMTEQWPFFSMWSPSGDKIGFGIITGRGKNLCVIDIEKKIRNQLTISGDLSSYVSWGWSPDGKKIYFSRLAHGIWVMKSDGSEKKKLIDNPIAYDFYISPNGMKILFTVSADSLWLLDINRLKAKEVTSGSVLILGKYPWSSDSIKICYSAKKGEHWNIFVSQIEGEDVRQITNGENDDISPCWLSENNKITFLRNSNSIWLINSNATNPHQIFPKPKK</sequence>
<dbReference type="InterPro" id="IPR011659">
    <property type="entry name" value="WD40"/>
</dbReference>
<dbReference type="InterPro" id="IPR015943">
    <property type="entry name" value="WD40/YVTN_repeat-like_dom_sf"/>
</dbReference>
<evidence type="ECO:0000313" key="3">
    <source>
        <dbReference type="Proteomes" id="UP000228886"/>
    </source>
</evidence>
<evidence type="ECO:0000313" key="2">
    <source>
        <dbReference type="EMBL" id="PIV64242.1"/>
    </source>
</evidence>
<dbReference type="PANTHER" id="PTHR36842:SF1">
    <property type="entry name" value="PROTEIN TOLB"/>
    <property type="match status" value="1"/>
</dbReference>
<evidence type="ECO:0008006" key="4">
    <source>
        <dbReference type="Google" id="ProtNLM"/>
    </source>
</evidence>
<name>A0A2M7E920_9BACT</name>
<evidence type="ECO:0000256" key="1">
    <source>
        <dbReference type="ARBA" id="ARBA00009820"/>
    </source>
</evidence>
<dbReference type="AlphaFoldDB" id="A0A2M7E920"/>
<gene>
    <name evidence="2" type="ORF">COS11_03195</name>
</gene>
<dbReference type="Gene3D" id="2.130.10.10">
    <property type="entry name" value="YVTN repeat-like/Quinoprotein amine dehydrogenase"/>
    <property type="match status" value="1"/>
</dbReference>
<dbReference type="SUPFAM" id="SSF82171">
    <property type="entry name" value="DPP6 N-terminal domain-like"/>
    <property type="match status" value="1"/>
</dbReference>
<protein>
    <recommendedName>
        <fullName evidence="4">Dipeptidylpeptidase IV N-terminal domain-containing protein</fullName>
    </recommendedName>
</protein>
<accession>A0A2M7E920</accession>
<dbReference type="Gene3D" id="2.120.10.30">
    <property type="entry name" value="TolB, C-terminal domain"/>
    <property type="match status" value="2"/>
</dbReference>
<comment type="similarity">
    <text evidence="1">Belongs to the TolB family.</text>
</comment>
<dbReference type="InterPro" id="IPR011042">
    <property type="entry name" value="6-blade_b-propeller_TolB-like"/>
</dbReference>
<organism evidence="2 3">
    <name type="scientific">bacterium (Candidatus Ratteibacteria) CG01_land_8_20_14_3_00_40_19</name>
    <dbReference type="NCBI Taxonomy" id="2014290"/>
    <lineage>
        <taxon>Bacteria</taxon>
        <taxon>Candidatus Ratteibacteria</taxon>
    </lineage>
</organism>
<proteinExistence type="inferred from homology"/>
<dbReference type="PANTHER" id="PTHR36842">
    <property type="entry name" value="PROTEIN TOLB HOMOLOG"/>
    <property type="match status" value="1"/>
</dbReference>
<dbReference type="EMBL" id="PETL01000156">
    <property type="protein sequence ID" value="PIV64242.1"/>
    <property type="molecule type" value="Genomic_DNA"/>
</dbReference>